<name>A0AAP0GA53_9ASPA</name>
<evidence type="ECO:0000256" key="1">
    <source>
        <dbReference type="SAM" id="MobiDB-lite"/>
    </source>
</evidence>
<gene>
    <name evidence="2" type="ORF">KSP39_PZI007379</name>
</gene>
<evidence type="ECO:0000313" key="2">
    <source>
        <dbReference type="EMBL" id="KAK8947131.1"/>
    </source>
</evidence>
<dbReference type="EMBL" id="JBBWWQ010000005">
    <property type="protein sequence ID" value="KAK8947131.1"/>
    <property type="molecule type" value="Genomic_DNA"/>
</dbReference>
<sequence>MDKNIVRQLSRHPANPRTLRLPPNLTTKAGEQGHMQMPISRSPKAVRIKRTPQTQNKSALPADTPPICHLKNASREDDIDELMSSIEANWLSLACSSSNGYLFYLGS</sequence>
<comment type="caution">
    <text evidence="2">The sequence shown here is derived from an EMBL/GenBank/DDBJ whole genome shotgun (WGS) entry which is preliminary data.</text>
</comment>
<protein>
    <submittedName>
        <fullName evidence="2">Uncharacterized protein</fullName>
    </submittedName>
</protein>
<proteinExistence type="predicted"/>
<reference evidence="2 3" key="1">
    <citation type="journal article" date="2022" name="Nat. Plants">
        <title>Genomes of leafy and leafless Platanthera orchids illuminate the evolution of mycoheterotrophy.</title>
        <authorList>
            <person name="Li M.H."/>
            <person name="Liu K.W."/>
            <person name="Li Z."/>
            <person name="Lu H.C."/>
            <person name="Ye Q.L."/>
            <person name="Zhang D."/>
            <person name="Wang J.Y."/>
            <person name="Li Y.F."/>
            <person name="Zhong Z.M."/>
            <person name="Liu X."/>
            <person name="Yu X."/>
            <person name="Liu D.K."/>
            <person name="Tu X.D."/>
            <person name="Liu B."/>
            <person name="Hao Y."/>
            <person name="Liao X.Y."/>
            <person name="Jiang Y.T."/>
            <person name="Sun W.H."/>
            <person name="Chen J."/>
            <person name="Chen Y.Q."/>
            <person name="Ai Y."/>
            <person name="Zhai J.W."/>
            <person name="Wu S.S."/>
            <person name="Zhou Z."/>
            <person name="Hsiao Y.Y."/>
            <person name="Wu W.L."/>
            <person name="Chen Y.Y."/>
            <person name="Lin Y.F."/>
            <person name="Hsu J.L."/>
            <person name="Li C.Y."/>
            <person name="Wang Z.W."/>
            <person name="Zhao X."/>
            <person name="Zhong W.Y."/>
            <person name="Ma X.K."/>
            <person name="Ma L."/>
            <person name="Huang J."/>
            <person name="Chen G.Z."/>
            <person name="Huang M.Z."/>
            <person name="Huang L."/>
            <person name="Peng D.H."/>
            <person name="Luo Y.B."/>
            <person name="Zou S.Q."/>
            <person name="Chen S.P."/>
            <person name="Lan S."/>
            <person name="Tsai W.C."/>
            <person name="Van de Peer Y."/>
            <person name="Liu Z.J."/>
        </authorList>
    </citation>
    <scope>NUCLEOTIDE SEQUENCE [LARGE SCALE GENOMIC DNA]</scope>
    <source>
        <strain evidence="2">Lor287</strain>
    </source>
</reference>
<dbReference type="AlphaFoldDB" id="A0AAP0GA53"/>
<keyword evidence="3" id="KW-1185">Reference proteome</keyword>
<organism evidence="2 3">
    <name type="scientific">Platanthera zijinensis</name>
    <dbReference type="NCBI Taxonomy" id="2320716"/>
    <lineage>
        <taxon>Eukaryota</taxon>
        <taxon>Viridiplantae</taxon>
        <taxon>Streptophyta</taxon>
        <taxon>Embryophyta</taxon>
        <taxon>Tracheophyta</taxon>
        <taxon>Spermatophyta</taxon>
        <taxon>Magnoliopsida</taxon>
        <taxon>Liliopsida</taxon>
        <taxon>Asparagales</taxon>
        <taxon>Orchidaceae</taxon>
        <taxon>Orchidoideae</taxon>
        <taxon>Orchideae</taxon>
        <taxon>Orchidinae</taxon>
        <taxon>Platanthera</taxon>
    </lineage>
</organism>
<evidence type="ECO:0000313" key="3">
    <source>
        <dbReference type="Proteomes" id="UP001418222"/>
    </source>
</evidence>
<dbReference type="Proteomes" id="UP001418222">
    <property type="component" value="Unassembled WGS sequence"/>
</dbReference>
<accession>A0AAP0GA53</accession>
<feature type="region of interest" description="Disordered" evidence="1">
    <location>
        <begin position="1"/>
        <end position="69"/>
    </location>
</feature>